<dbReference type="InterPro" id="IPR053745">
    <property type="entry name" value="Viral_Tail_Comp_sf"/>
</dbReference>
<evidence type="ECO:0008006" key="3">
    <source>
        <dbReference type="Google" id="ProtNLM"/>
    </source>
</evidence>
<dbReference type="OrthoDB" id="7630456at2"/>
<dbReference type="InterPro" id="IPR021508">
    <property type="entry name" value="Gp17-like"/>
</dbReference>
<dbReference type="EMBL" id="NSJZ01000001">
    <property type="protein sequence ID" value="PAU98964.1"/>
    <property type="molecule type" value="Genomic_DNA"/>
</dbReference>
<accession>A0A2A2GPE9</accession>
<gene>
    <name evidence="1" type="ORF">CK240_02220</name>
</gene>
<reference evidence="1 2" key="1">
    <citation type="submission" date="2017-09" db="EMBL/GenBank/DDBJ databases">
        <title>Paracoccus alkalisoli sp. nov., isolated from saline alkaline soil.</title>
        <authorList>
            <person name="Dong X."/>
            <person name="Zhang G."/>
        </authorList>
    </citation>
    <scope>NUCLEOTIDE SEQUENCE [LARGE SCALE GENOMIC DNA]</scope>
    <source>
        <strain evidence="1 2">WN007</strain>
    </source>
</reference>
<dbReference type="Pfam" id="PF11367">
    <property type="entry name" value="Tail_completion_gp17"/>
    <property type="match status" value="1"/>
</dbReference>
<dbReference type="Proteomes" id="UP000218023">
    <property type="component" value="Unassembled WGS sequence"/>
</dbReference>
<proteinExistence type="predicted"/>
<keyword evidence="2" id="KW-1185">Reference proteome</keyword>
<evidence type="ECO:0000313" key="2">
    <source>
        <dbReference type="Proteomes" id="UP000218023"/>
    </source>
</evidence>
<sequence length="134" mass="14126">MTPDLAFQTAVRAALVPALAGLVEPSSIRTGTTRPESFPAVLMSISGIEITGRAAGGQIVAQLDAMLHVWSCDDDAETAQAIGATILRAVLDAPRASEIAFDAWHRPSLAWVADPAREALHGAVSLSAVVRWRE</sequence>
<organism evidence="1 2">
    <name type="scientific">Paracoccus salipaludis</name>
    <dbReference type="NCBI Taxonomy" id="2032623"/>
    <lineage>
        <taxon>Bacteria</taxon>
        <taxon>Pseudomonadati</taxon>
        <taxon>Pseudomonadota</taxon>
        <taxon>Alphaproteobacteria</taxon>
        <taxon>Rhodobacterales</taxon>
        <taxon>Paracoccaceae</taxon>
        <taxon>Paracoccus</taxon>
    </lineage>
</organism>
<protein>
    <recommendedName>
        <fullName evidence="3">DUF3168 domain-containing protein</fullName>
    </recommendedName>
</protein>
<dbReference type="RefSeq" id="WP_095638683.1">
    <property type="nucleotide sequence ID" value="NZ_NSJZ01000001.1"/>
</dbReference>
<dbReference type="Gene3D" id="3.30.2000.30">
    <property type="match status" value="1"/>
</dbReference>
<dbReference type="AlphaFoldDB" id="A0A2A2GPE9"/>
<comment type="caution">
    <text evidence="1">The sequence shown here is derived from an EMBL/GenBank/DDBJ whole genome shotgun (WGS) entry which is preliminary data.</text>
</comment>
<evidence type="ECO:0000313" key="1">
    <source>
        <dbReference type="EMBL" id="PAU98964.1"/>
    </source>
</evidence>
<name>A0A2A2GPE9_9RHOB</name>